<evidence type="ECO:0000313" key="1">
    <source>
        <dbReference type="EMBL" id="MBR8538003.1"/>
    </source>
</evidence>
<gene>
    <name evidence="1" type="ORF">KDU71_20710</name>
</gene>
<comment type="caution">
    <text evidence="1">The sequence shown here is derived from an EMBL/GenBank/DDBJ whole genome shotgun (WGS) entry which is preliminary data.</text>
</comment>
<evidence type="ECO:0000313" key="2">
    <source>
        <dbReference type="Proteomes" id="UP000679220"/>
    </source>
</evidence>
<reference evidence="1" key="1">
    <citation type="journal article" date="2018" name="Int. J. Syst. Evol. Microbiol.">
        <title>Carboxylicivirga sediminis sp. nov., isolated from coastal sediment.</title>
        <authorList>
            <person name="Wang F.Q."/>
            <person name="Ren L.H."/>
            <person name="Zou R.J."/>
            <person name="Sun Y.Z."/>
            <person name="Liu X.J."/>
            <person name="Jiang F."/>
            <person name="Liu L.J."/>
        </authorList>
    </citation>
    <scope>NUCLEOTIDE SEQUENCE</scope>
    <source>
        <strain evidence="1">JR1</strain>
    </source>
</reference>
<dbReference type="AlphaFoldDB" id="A0A941J087"/>
<organism evidence="1 2">
    <name type="scientific">Carboxylicivirga sediminis</name>
    <dbReference type="NCBI Taxonomy" id="2006564"/>
    <lineage>
        <taxon>Bacteria</taxon>
        <taxon>Pseudomonadati</taxon>
        <taxon>Bacteroidota</taxon>
        <taxon>Bacteroidia</taxon>
        <taxon>Marinilabiliales</taxon>
        <taxon>Marinilabiliaceae</taxon>
        <taxon>Carboxylicivirga</taxon>
    </lineage>
</organism>
<accession>A0A941J087</accession>
<dbReference type="EMBL" id="JAGTAR010000046">
    <property type="protein sequence ID" value="MBR8538003.1"/>
    <property type="molecule type" value="Genomic_DNA"/>
</dbReference>
<dbReference type="Proteomes" id="UP000679220">
    <property type="component" value="Unassembled WGS sequence"/>
</dbReference>
<proteinExistence type="predicted"/>
<reference evidence="1" key="2">
    <citation type="submission" date="2021-04" db="EMBL/GenBank/DDBJ databases">
        <authorList>
            <person name="Zhang T."/>
            <person name="Zhang Y."/>
            <person name="Lu D."/>
            <person name="Zuo D."/>
            <person name="Du Z."/>
        </authorList>
    </citation>
    <scope>NUCLEOTIDE SEQUENCE</scope>
    <source>
        <strain evidence="1">JR1</strain>
    </source>
</reference>
<name>A0A941J087_9BACT</name>
<keyword evidence="2" id="KW-1185">Reference proteome</keyword>
<dbReference type="RefSeq" id="WP_212193027.1">
    <property type="nucleotide sequence ID" value="NZ_JAGTAR010000046.1"/>
</dbReference>
<sequence>MVHYINPNAGEDFQSVHLLTTYNIWQPIFLHNTDYKSALVLTCPLSKWSPLWLSEKKALCPYAGQAHPFLKKDVKTLLKEVIASHRHESVTPGFPFFKGRHSVTFIPITGFQYFETLFRVGLKKVHYVASLSP</sequence>
<protein>
    <submittedName>
        <fullName evidence="1">Uncharacterized protein</fullName>
    </submittedName>
</protein>